<dbReference type="AlphaFoldDB" id="A0A5C5R8M5"/>
<evidence type="ECO:0000313" key="1">
    <source>
        <dbReference type="EMBL" id="TWS19056.1"/>
    </source>
</evidence>
<dbReference type="EMBL" id="VIGV01000202">
    <property type="protein sequence ID" value="TWS19056.1"/>
    <property type="molecule type" value="Genomic_DNA"/>
</dbReference>
<name>A0A5C5R8M5_9ACTN</name>
<evidence type="ECO:0000313" key="2">
    <source>
        <dbReference type="Proteomes" id="UP000319792"/>
    </source>
</evidence>
<dbReference type="InterPro" id="IPR011231">
    <property type="entry name" value="Phage_VT1-Sakai_H0018"/>
</dbReference>
<reference evidence="1 2" key="1">
    <citation type="submission" date="2019-06" db="EMBL/GenBank/DDBJ databases">
        <authorList>
            <person name="Teng J.L.L."/>
            <person name="Lee H.H."/>
            <person name="Lau S.K.P."/>
            <person name="Woo P.C.Y."/>
        </authorList>
    </citation>
    <scope>NUCLEOTIDE SEQUENCE [LARGE SCALE GENOMIC DNA]</scope>
    <source>
        <strain evidence="1 2">HKU70</strain>
    </source>
</reference>
<dbReference type="Proteomes" id="UP000319792">
    <property type="component" value="Unassembled WGS sequence"/>
</dbReference>
<dbReference type="Pfam" id="PF09956">
    <property type="entry name" value="Phage_cement_2"/>
    <property type="match status" value="1"/>
</dbReference>
<organism evidence="1 2">
    <name type="scientific">Tsukamurella sputi</name>
    <dbReference type="NCBI Taxonomy" id="2591848"/>
    <lineage>
        <taxon>Bacteria</taxon>
        <taxon>Bacillati</taxon>
        <taxon>Actinomycetota</taxon>
        <taxon>Actinomycetes</taxon>
        <taxon>Mycobacteriales</taxon>
        <taxon>Tsukamurellaceae</taxon>
        <taxon>Tsukamurella</taxon>
    </lineage>
</organism>
<proteinExistence type="predicted"/>
<protein>
    <submittedName>
        <fullName evidence="1">DUF2190 family protein</fullName>
    </submittedName>
</protein>
<gene>
    <name evidence="1" type="ORF">FK268_23815</name>
</gene>
<sequence>MPSTTLYQPYVYDDGDEITCRATADITLGHLVGVSGPRNGNIAVAHATAGGRTLGVAGSDAKTGDLVVAYSGGVLRVIAGGPITAGDDVEVGAAGTVVKATTGKVIGFAVSSTTSGKFAEIKPLA</sequence>
<dbReference type="RefSeq" id="WP_146437911.1">
    <property type="nucleotide sequence ID" value="NZ_VIGV01000202.1"/>
</dbReference>
<keyword evidence="2" id="KW-1185">Reference proteome</keyword>
<comment type="caution">
    <text evidence="1">The sequence shown here is derived from an EMBL/GenBank/DDBJ whole genome shotgun (WGS) entry which is preliminary data.</text>
</comment>
<accession>A0A5C5R8M5</accession>
<reference evidence="1 2" key="2">
    <citation type="submission" date="2019-08" db="EMBL/GenBank/DDBJ databases">
        <title>Tsukamurella conjunctivitidis sp. nov., Tsukamurella assacharolytica sp. nov. and Tsukamurella sputae sp. nov. isolated from patients with conjunctivitis, bacteraemia (lymphoma) and respiratory infection (sputum) in Hong Kong.</title>
        <authorList>
            <person name="Fok K.M.N."/>
            <person name="Fong J.Y.H."/>
        </authorList>
    </citation>
    <scope>NUCLEOTIDE SEQUENCE [LARGE SCALE GENOMIC DNA]</scope>
    <source>
        <strain evidence="1 2">HKU70</strain>
    </source>
</reference>